<sequence>MNKTSLARLKRLTNLAATLTLSAFCVSALASDKREYTEDREACSQYSATKRPLFGDLHIHSRLSFDSYLSSQRNGPDEVYDYAKGLPITVPGADGEQTVIAQIDRPLDFAGLTDHGEFLGQVAACQNPDTLLGKVWPMCMMSRSQNLWVQLIAASWWTRLGGQNAVEPTPSSICLFEDCDSKQISVWQEVQAAAERHYDRSANCEFTSFVGYEYTDAVNQKNLHRNVIFRNSKVTEAPISTYETQKSLLSLWQQLDEQCIQGTEGCDVLAIPHNSNLSGGLMFQDPKSPEELRLRRSMEPLVELVQHKGASECRYDRLAGRGVDTTDELCDFEQIPGDNLHMLGTVEGEMRSEDGALVDIDNFAPRNMIRNVLKDGVALRSELGENPFQFGFIGSTDTHSATAGGAQEKGYVGHLGRRDSEYRNVQDHFVSNPGGHAVVWAEENSRDAIFEAMRRRETYATSGTRPIVRFFGGDYPADACTAVNRAELGYDNGVPMGGVIESAALDGPARFLVYAQKDAGTATHPGYDLQRIQIIKGWADAEGKTHEQVFEVAGNPNNGASVDPDSCAAVGTGYSELCTVWEDPNYNADENAFYYARVIENPSCRWSTLQCMDAGVNPFSDQCEEQSLAASAKAREKQGATGEVYKNCCRSAENEAFYSPVIQERAWTSPIWIQSAL</sequence>
<dbReference type="AlphaFoldDB" id="F3L4R6"/>
<dbReference type="STRING" id="2518989.IMCC3088_2667"/>
<dbReference type="eggNOG" id="ENOG502Z7WD">
    <property type="taxonomic scope" value="Bacteria"/>
</dbReference>
<evidence type="ECO:0000313" key="1">
    <source>
        <dbReference type="EMBL" id="EGG28714.1"/>
    </source>
</evidence>
<dbReference type="RefSeq" id="WP_009576825.1">
    <property type="nucleotide sequence ID" value="NZ_AEIG01000086.1"/>
</dbReference>
<dbReference type="Gene3D" id="3.20.20.140">
    <property type="entry name" value="Metal-dependent hydrolases"/>
    <property type="match status" value="1"/>
</dbReference>
<dbReference type="Proteomes" id="UP000005615">
    <property type="component" value="Unassembled WGS sequence"/>
</dbReference>
<evidence type="ECO:0000313" key="2">
    <source>
        <dbReference type="Proteomes" id="UP000005615"/>
    </source>
</evidence>
<dbReference type="Pfam" id="PF12228">
    <property type="entry name" value="DUF3604"/>
    <property type="match status" value="1"/>
</dbReference>
<name>F3L4R6_9GAMM</name>
<dbReference type="EMBL" id="AEIG01000086">
    <property type="protein sequence ID" value="EGG28714.1"/>
    <property type="molecule type" value="Genomic_DNA"/>
</dbReference>
<dbReference type="InterPro" id="IPR022028">
    <property type="entry name" value="DUF3604"/>
</dbReference>
<proteinExistence type="predicted"/>
<comment type="caution">
    <text evidence="1">The sequence shown here is derived from an EMBL/GenBank/DDBJ whole genome shotgun (WGS) entry which is preliminary data.</text>
</comment>
<reference evidence="1 2" key="1">
    <citation type="journal article" date="2011" name="J. Bacteriol.">
        <title>Genome sequence of strain IMCC3088, a proteorhodopsin-containing marine bacterium belonging to the OM60/NOR5 clade.</title>
        <authorList>
            <person name="Jang Y."/>
            <person name="Oh H.M."/>
            <person name="Kang I."/>
            <person name="Lee K."/>
            <person name="Yang S.J."/>
            <person name="Cho J.C."/>
        </authorList>
    </citation>
    <scope>NUCLEOTIDE SEQUENCE [LARGE SCALE GENOMIC DNA]</scope>
    <source>
        <strain evidence="1 2">IMCC3088</strain>
    </source>
</reference>
<gene>
    <name evidence="1" type="ORF">IMCC3088_2667</name>
</gene>
<accession>F3L4R6</accession>
<organism evidence="1 2">
    <name type="scientific">Aequoribacter fuscus</name>
    <dbReference type="NCBI Taxonomy" id="2518989"/>
    <lineage>
        <taxon>Bacteria</taxon>
        <taxon>Pseudomonadati</taxon>
        <taxon>Pseudomonadota</taxon>
        <taxon>Gammaproteobacteria</taxon>
        <taxon>Cellvibrionales</taxon>
        <taxon>Halieaceae</taxon>
        <taxon>Aequoribacter</taxon>
    </lineage>
</organism>
<keyword evidence="2" id="KW-1185">Reference proteome</keyword>
<protein>
    <submittedName>
        <fullName evidence="1">Uncharacterized protein</fullName>
    </submittedName>
</protein>
<dbReference type="OrthoDB" id="543560at2"/>